<dbReference type="Proteomes" id="UP000093000">
    <property type="component" value="Unassembled WGS sequence"/>
</dbReference>
<keyword evidence="3" id="KW-1185">Reference proteome</keyword>
<organism evidence="2 3">
    <name type="scientific">Choanephora cucurbitarum</name>
    <dbReference type="NCBI Taxonomy" id="101091"/>
    <lineage>
        <taxon>Eukaryota</taxon>
        <taxon>Fungi</taxon>
        <taxon>Fungi incertae sedis</taxon>
        <taxon>Mucoromycota</taxon>
        <taxon>Mucoromycotina</taxon>
        <taxon>Mucoromycetes</taxon>
        <taxon>Mucorales</taxon>
        <taxon>Mucorineae</taxon>
        <taxon>Choanephoraceae</taxon>
        <taxon>Choanephoroideae</taxon>
        <taxon>Choanephora</taxon>
    </lineage>
</organism>
<comment type="caution">
    <text evidence="2">The sequence shown here is derived from an EMBL/GenBank/DDBJ whole genome shotgun (WGS) entry which is preliminary data.</text>
</comment>
<feature type="transmembrane region" description="Helical" evidence="1">
    <location>
        <begin position="66"/>
        <end position="85"/>
    </location>
</feature>
<dbReference type="AlphaFoldDB" id="A0A1C7N6M9"/>
<keyword evidence="1" id="KW-0472">Membrane</keyword>
<dbReference type="OrthoDB" id="2340007at2759"/>
<feature type="transmembrane region" description="Helical" evidence="1">
    <location>
        <begin position="154"/>
        <end position="173"/>
    </location>
</feature>
<protein>
    <submittedName>
        <fullName evidence="2">Uncharacterized protein</fullName>
    </submittedName>
</protein>
<proteinExistence type="predicted"/>
<dbReference type="InParanoid" id="A0A1C7N6M9"/>
<keyword evidence="1" id="KW-1133">Transmembrane helix</keyword>
<feature type="transmembrane region" description="Helical" evidence="1">
    <location>
        <begin position="97"/>
        <end position="119"/>
    </location>
</feature>
<evidence type="ECO:0000313" key="3">
    <source>
        <dbReference type="Proteomes" id="UP000093000"/>
    </source>
</evidence>
<name>A0A1C7N6M9_9FUNG</name>
<accession>A0A1C7N6M9</accession>
<evidence type="ECO:0000256" key="1">
    <source>
        <dbReference type="SAM" id="Phobius"/>
    </source>
</evidence>
<gene>
    <name evidence="2" type="ORF">A0J61_08977</name>
</gene>
<sequence length="191" mass="21494">MQLFSRITAILHCVRLISLVTAVSIVAGSLVFYSSSTLPLEITDDEQIDKRDSMIWTIQTITDRRLISTLVAAQASIFCPLFILLTTNNQGNIPSSGVSVIEMACQFLMPIGLALSWMFSILFDVVSTDLIGRTDICLIKEHCILFDFLYLLKYFIIVLFSIETSLVLLSFFVDQKSRQIQLPLESSNEKN</sequence>
<reference evidence="2 3" key="1">
    <citation type="submission" date="2016-03" db="EMBL/GenBank/DDBJ databases">
        <title>Choanephora cucurbitarum.</title>
        <authorList>
            <person name="Min B."/>
            <person name="Park H."/>
            <person name="Park J.-H."/>
            <person name="Shin H.-D."/>
            <person name="Choi I.-G."/>
        </authorList>
    </citation>
    <scope>NUCLEOTIDE SEQUENCE [LARGE SCALE GENOMIC DNA]</scope>
    <source>
        <strain evidence="2 3">KUS-F28377</strain>
    </source>
</reference>
<feature type="transmembrane region" description="Helical" evidence="1">
    <location>
        <begin position="12"/>
        <end position="33"/>
    </location>
</feature>
<evidence type="ECO:0000313" key="2">
    <source>
        <dbReference type="EMBL" id="OBZ82974.1"/>
    </source>
</evidence>
<dbReference type="EMBL" id="LUGH01000747">
    <property type="protein sequence ID" value="OBZ82974.1"/>
    <property type="molecule type" value="Genomic_DNA"/>
</dbReference>
<keyword evidence="1" id="KW-0812">Transmembrane</keyword>